<organism evidence="2 3">
    <name type="scientific">Cercophora scortea</name>
    <dbReference type="NCBI Taxonomy" id="314031"/>
    <lineage>
        <taxon>Eukaryota</taxon>
        <taxon>Fungi</taxon>
        <taxon>Dikarya</taxon>
        <taxon>Ascomycota</taxon>
        <taxon>Pezizomycotina</taxon>
        <taxon>Sordariomycetes</taxon>
        <taxon>Sordariomycetidae</taxon>
        <taxon>Sordariales</taxon>
        <taxon>Lasiosphaeriaceae</taxon>
        <taxon>Cercophora</taxon>
    </lineage>
</organism>
<gene>
    <name evidence="2" type="ORF">B0T19DRAFT_220075</name>
</gene>
<feature type="domain" description="N-acetyltransferase" evidence="1">
    <location>
        <begin position="75"/>
        <end position="212"/>
    </location>
</feature>
<dbReference type="Pfam" id="PF00583">
    <property type="entry name" value="Acetyltransf_1"/>
    <property type="match status" value="1"/>
</dbReference>
<dbReference type="Proteomes" id="UP001286456">
    <property type="component" value="Unassembled WGS sequence"/>
</dbReference>
<dbReference type="AlphaFoldDB" id="A0AAE0IFC6"/>
<dbReference type="PANTHER" id="PTHR42791:SF5">
    <property type="entry name" value="HYPOTHETICAL ACETYLTRANSFERASE (EUROFUNG)"/>
    <property type="match status" value="1"/>
</dbReference>
<keyword evidence="3" id="KW-1185">Reference proteome</keyword>
<dbReference type="InterPro" id="IPR052523">
    <property type="entry name" value="Trichothecene_AcTrans"/>
</dbReference>
<evidence type="ECO:0000313" key="3">
    <source>
        <dbReference type="Proteomes" id="UP001286456"/>
    </source>
</evidence>
<dbReference type="GO" id="GO:0016747">
    <property type="term" value="F:acyltransferase activity, transferring groups other than amino-acyl groups"/>
    <property type="evidence" value="ECO:0007669"/>
    <property type="project" value="InterPro"/>
</dbReference>
<dbReference type="SUPFAM" id="SSF55729">
    <property type="entry name" value="Acyl-CoA N-acyltransferases (Nat)"/>
    <property type="match status" value="1"/>
</dbReference>
<proteinExistence type="predicted"/>
<dbReference type="InterPro" id="IPR000182">
    <property type="entry name" value="GNAT_dom"/>
</dbReference>
<evidence type="ECO:0000259" key="1">
    <source>
        <dbReference type="PROSITE" id="PS51186"/>
    </source>
</evidence>
<dbReference type="Gene3D" id="3.40.630.30">
    <property type="match status" value="1"/>
</dbReference>
<reference evidence="2" key="2">
    <citation type="submission" date="2023-06" db="EMBL/GenBank/DDBJ databases">
        <authorList>
            <consortium name="Lawrence Berkeley National Laboratory"/>
            <person name="Haridas S."/>
            <person name="Hensen N."/>
            <person name="Bonometti L."/>
            <person name="Westerberg I."/>
            <person name="Brannstrom I.O."/>
            <person name="Guillou S."/>
            <person name="Cros-Aarteil S."/>
            <person name="Calhoun S."/>
            <person name="Kuo A."/>
            <person name="Mondo S."/>
            <person name="Pangilinan J."/>
            <person name="Riley R."/>
            <person name="Labutti K."/>
            <person name="Andreopoulos B."/>
            <person name="Lipzen A."/>
            <person name="Chen C."/>
            <person name="Yanf M."/>
            <person name="Daum C."/>
            <person name="Ng V."/>
            <person name="Clum A."/>
            <person name="Steindorff A."/>
            <person name="Ohm R."/>
            <person name="Martin F."/>
            <person name="Silar P."/>
            <person name="Natvig D."/>
            <person name="Lalanne C."/>
            <person name="Gautier V."/>
            <person name="Ament-Velasquez S.L."/>
            <person name="Kruys A."/>
            <person name="Hutchinson M.I."/>
            <person name="Powell A.J."/>
            <person name="Barry K."/>
            <person name="Miller A.N."/>
            <person name="Grigoriev I.V."/>
            <person name="Debuchy R."/>
            <person name="Gladieux P."/>
            <person name="Thoren M.H."/>
            <person name="Johannesson H."/>
        </authorList>
    </citation>
    <scope>NUCLEOTIDE SEQUENCE</scope>
    <source>
        <strain evidence="2">SMH4131-1</strain>
    </source>
</reference>
<dbReference type="PANTHER" id="PTHR42791">
    <property type="entry name" value="GNAT FAMILY ACETYLTRANSFERASE"/>
    <property type="match status" value="1"/>
</dbReference>
<evidence type="ECO:0000313" key="2">
    <source>
        <dbReference type="EMBL" id="KAK3324022.1"/>
    </source>
</evidence>
<accession>A0AAE0IFC6</accession>
<dbReference type="EMBL" id="JAUEPO010000004">
    <property type="protein sequence ID" value="KAK3324022.1"/>
    <property type="molecule type" value="Genomic_DNA"/>
</dbReference>
<protein>
    <recommendedName>
        <fullName evidence="1">N-acetyltransferase domain-containing protein</fullName>
    </recommendedName>
</protein>
<sequence length="243" mass="27789">MVLQLQDIDPETDFPAIARCEFEAHEDPPQRFFHAFFPILGAGDAAAREDAIAECAARLKLWHAHDPTSNWKKVVDTETGKIAAASLWNIYRENPFAGPPAPLEVDWFPDDGSRAFAQQFIPAHSAPRARVGQRPHVYLFMLFTHPDYRRRGAGQMCMDWGKEQADALGLEMFLESTPYGRPLYEKNGFVLIEEYVNQPQTDNPDEAWKAIEEKVGPVIFRLMWRPAGQDYEEGKTIKPWEEK</sequence>
<comment type="caution">
    <text evidence="2">The sequence shown here is derived from an EMBL/GenBank/DDBJ whole genome shotgun (WGS) entry which is preliminary data.</text>
</comment>
<reference evidence="2" key="1">
    <citation type="journal article" date="2023" name="Mol. Phylogenet. Evol.">
        <title>Genome-scale phylogeny and comparative genomics of the fungal order Sordariales.</title>
        <authorList>
            <person name="Hensen N."/>
            <person name="Bonometti L."/>
            <person name="Westerberg I."/>
            <person name="Brannstrom I.O."/>
            <person name="Guillou S."/>
            <person name="Cros-Aarteil S."/>
            <person name="Calhoun S."/>
            <person name="Haridas S."/>
            <person name="Kuo A."/>
            <person name="Mondo S."/>
            <person name="Pangilinan J."/>
            <person name="Riley R."/>
            <person name="LaButti K."/>
            <person name="Andreopoulos B."/>
            <person name="Lipzen A."/>
            <person name="Chen C."/>
            <person name="Yan M."/>
            <person name="Daum C."/>
            <person name="Ng V."/>
            <person name="Clum A."/>
            <person name="Steindorff A."/>
            <person name="Ohm R.A."/>
            <person name="Martin F."/>
            <person name="Silar P."/>
            <person name="Natvig D.O."/>
            <person name="Lalanne C."/>
            <person name="Gautier V."/>
            <person name="Ament-Velasquez S.L."/>
            <person name="Kruys A."/>
            <person name="Hutchinson M.I."/>
            <person name="Powell A.J."/>
            <person name="Barry K."/>
            <person name="Miller A.N."/>
            <person name="Grigoriev I.V."/>
            <person name="Debuchy R."/>
            <person name="Gladieux P."/>
            <person name="Hiltunen Thoren M."/>
            <person name="Johannesson H."/>
        </authorList>
    </citation>
    <scope>NUCLEOTIDE SEQUENCE</scope>
    <source>
        <strain evidence="2">SMH4131-1</strain>
    </source>
</reference>
<dbReference type="CDD" id="cd04301">
    <property type="entry name" value="NAT_SF"/>
    <property type="match status" value="1"/>
</dbReference>
<name>A0AAE0IFC6_9PEZI</name>
<dbReference type="InterPro" id="IPR016181">
    <property type="entry name" value="Acyl_CoA_acyltransferase"/>
</dbReference>
<dbReference type="PROSITE" id="PS51186">
    <property type="entry name" value="GNAT"/>
    <property type="match status" value="1"/>
</dbReference>